<dbReference type="EMBL" id="BAABDK010000033">
    <property type="protein sequence ID" value="GAA4052350.1"/>
    <property type="molecule type" value="Genomic_DNA"/>
</dbReference>
<keyword evidence="1" id="KW-0732">Signal</keyword>
<protein>
    <recommendedName>
        <fullName evidence="4">Lipoprotein</fullName>
    </recommendedName>
</protein>
<accession>A0ABP7UTF1</accession>
<dbReference type="Proteomes" id="UP001501469">
    <property type="component" value="Unassembled WGS sequence"/>
</dbReference>
<keyword evidence="3" id="KW-1185">Reference proteome</keyword>
<reference evidence="3" key="1">
    <citation type="journal article" date="2019" name="Int. J. Syst. Evol. Microbiol.">
        <title>The Global Catalogue of Microorganisms (GCM) 10K type strain sequencing project: providing services to taxonomists for standard genome sequencing and annotation.</title>
        <authorList>
            <consortium name="The Broad Institute Genomics Platform"/>
            <consortium name="The Broad Institute Genome Sequencing Center for Infectious Disease"/>
            <person name="Wu L."/>
            <person name="Ma J."/>
        </authorList>
    </citation>
    <scope>NUCLEOTIDE SEQUENCE [LARGE SCALE GENOMIC DNA]</scope>
    <source>
        <strain evidence="3">JCM 17225</strain>
    </source>
</reference>
<comment type="caution">
    <text evidence="2">The sequence shown here is derived from an EMBL/GenBank/DDBJ whole genome shotgun (WGS) entry which is preliminary data.</text>
</comment>
<evidence type="ECO:0000313" key="3">
    <source>
        <dbReference type="Proteomes" id="UP001501469"/>
    </source>
</evidence>
<sequence length="186" mass="20036">MALPLISRLATLASLGALLAGCCANNVCDCPNEAEADAIRIVFGQKFLATDLDTLLLVRYLRPDLKNPAAVLPKPEAVTLPRTAAQLAANEALLINNTAPFGQFGSARLDTFRYVVRYYPNGTRKASQVALFIDQIKLGGSFEGNGCCTCYTNSRKIALTRLAADSLKAVTYTDLRQVQALIVTKP</sequence>
<organism evidence="2 3">
    <name type="scientific">Hymenobacter glaciei</name>
    <dbReference type="NCBI Taxonomy" id="877209"/>
    <lineage>
        <taxon>Bacteria</taxon>
        <taxon>Pseudomonadati</taxon>
        <taxon>Bacteroidota</taxon>
        <taxon>Cytophagia</taxon>
        <taxon>Cytophagales</taxon>
        <taxon>Hymenobacteraceae</taxon>
        <taxon>Hymenobacter</taxon>
    </lineage>
</organism>
<feature type="chain" id="PRO_5045195680" description="Lipoprotein" evidence="1">
    <location>
        <begin position="20"/>
        <end position="186"/>
    </location>
</feature>
<name>A0ABP7UTF1_9BACT</name>
<dbReference type="RefSeq" id="WP_345058969.1">
    <property type="nucleotide sequence ID" value="NZ_BAABDK010000033.1"/>
</dbReference>
<evidence type="ECO:0008006" key="4">
    <source>
        <dbReference type="Google" id="ProtNLM"/>
    </source>
</evidence>
<evidence type="ECO:0000256" key="1">
    <source>
        <dbReference type="SAM" id="SignalP"/>
    </source>
</evidence>
<evidence type="ECO:0000313" key="2">
    <source>
        <dbReference type="EMBL" id="GAA4052350.1"/>
    </source>
</evidence>
<feature type="signal peptide" evidence="1">
    <location>
        <begin position="1"/>
        <end position="19"/>
    </location>
</feature>
<proteinExistence type="predicted"/>
<gene>
    <name evidence="2" type="ORF">GCM10022409_44070</name>
</gene>